<comment type="caution">
    <text evidence="1">The sequence shown here is derived from an EMBL/GenBank/DDBJ whole genome shotgun (WGS) entry which is preliminary data.</text>
</comment>
<sequence length="50" mass="5226">MPYGDESRTNILLDVALPVFAIGVLCPSIESDSINSFSLGTTPGSLVQAE</sequence>
<dbReference type="EMBL" id="WOCE01000046">
    <property type="protein sequence ID" value="KAE9584357.1"/>
    <property type="molecule type" value="Genomic_DNA"/>
</dbReference>
<gene>
    <name evidence="1" type="ORF">Lalb_Chr00c21g0405961</name>
</gene>
<organism evidence="1 2">
    <name type="scientific">Lupinus albus</name>
    <name type="common">White lupine</name>
    <name type="synonym">Lupinus termis</name>
    <dbReference type="NCBI Taxonomy" id="3870"/>
    <lineage>
        <taxon>Eukaryota</taxon>
        <taxon>Viridiplantae</taxon>
        <taxon>Streptophyta</taxon>
        <taxon>Embryophyta</taxon>
        <taxon>Tracheophyta</taxon>
        <taxon>Spermatophyta</taxon>
        <taxon>Magnoliopsida</taxon>
        <taxon>eudicotyledons</taxon>
        <taxon>Gunneridae</taxon>
        <taxon>Pentapetalae</taxon>
        <taxon>rosids</taxon>
        <taxon>fabids</taxon>
        <taxon>Fabales</taxon>
        <taxon>Fabaceae</taxon>
        <taxon>Papilionoideae</taxon>
        <taxon>50 kb inversion clade</taxon>
        <taxon>genistoids sensu lato</taxon>
        <taxon>core genistoids</taxon>
        <taxon>Genisteae</taxon>
        <taxon>Lupinus</taxon>
    </lineage>
</organism>
<evidence type="ECO:0000313" key="1">
    <source>
        <dbReference type="EMBL" id="KAE9584357.1"/>
    </source>
</evidence>
<keyword evidence="2" id="KW-1185">Reference proteome</keyword>
<geneLocation type="mitochondrion" evidence="1"/>
<dbReference type="Proteomes" id="UP000447434">
    <property type="component" value="Unassembled WGS sequence"/>
</dbReference>
<proteinExistence type="predicted"/>
<accession>A0A6A4NCK6</accession>
<evidence type="ECO:0000313" key="2">
    <source>
        <dbReference type="Proteomes" id="UP000447434"/>
    </source>
</evidence>
<reference evidence="2" key="1">
    <citation type="journal article" date="2020" name="Nat. Commun.">
        <title>Genome sequence of the cluster root forming white lupin.</title>
        <authorList>
            <person name="Hufnagel B."/>
            <person name="Marques A."/>
            <person name="Soriano A."/>
            <person name="Marques L."/>
            <person name="Divol F."/>
            <person name="Doumas P."/>
            <person name="Sallet E."/>
            <person name="Mancinotti D."/>
            <person name="Carrere S."/>
            <person name="Marande W."/>
            <person name="Arribat S."/>
            <person name="Keller J."/>
            <person name="Huneau C."/>
            <person name="Blein T."/>
            <person name="Aime D."/>
            <person name="Laguerre M."/>
            <person name="Taylor J."/>
            <person name="Schubert V."/>
            <person name="Nelson M."/>
            <person name="Geu-Flores F."/>
            <person name="Crespi M."/>
            <person name="Gallardo-Guerrero K."/>
            <person name="Delaux P.-M."/>
            <person name="Salse J."/>
            <person name="Berges H."/>
            <person name="Guyot R."/>
            <person name="Gouzy J."/>
            <person name="Peret B."/>
        </authorList>
    </citation>
    <scope>NUCLEOTIDE SEQUENCE [LARGE SCALE GENOMIC DNA]</scope>
    <source>
        <strain evidence="2">cv. Amiga</strain>
    </source>
</reference>
<keyword evidence="1" id="KW-0496">Mitochondrion</keyword>
<name>A0A6A4NCK6_LUPAL</name>
<dbReference type="AlphaFoldDB" id="A0A6A4NCK6"/>
<protein>
    <submittedName>
        <fullName evidence="1">Uncharacterized protein</fullName>
    </submittedName>
</protein>